<feature type="transmembrane region" description="Helical" evidence="1">
    <location>
        <begin position="6"/>
        <end position="26"/>
    </location>
</feature>
<dbReference type="EMBL" id="CP112998">
    <property type="protein sequence ID" value="WAC09945.1"/>
    <property type="molecule type" value="Genomic_DNA"/>
</dbReference>
<accession>A0A9E8SI97</accession>
<feature type="transmembrane region" description="Helical" evidence="1">
    <location>
        <begin position="47"/>
        <end position="64"/>
    </location>
</feature>
<proteinExistence type="predicted"/>
<sequence length="107" mass="13375">MKFKGFLLNVSFLWVEGMAFFPFILLRHKSPDRFLLNHERIHLKQQLELGLILFYIWYLTEYLIRLARYRKHYLAYLHISFEKEAYQNQGDLDYLKTRTFWAFWKYL</sequence>
<evidence type="ECO:0000313" key="3">
    <source>
        <dbReference type="Proteomes" id="UP001164653"/>
    </source>
</evidence>
<keyword evidence="1" id="KW-0472">Membrane</keyword>
<dbReference type="RefSeq" id="WP_244821059.1">
    <property type="nucleotide sequence ID" value="NZ_CP112998.1"/>
</dbReference>
<protein>
    <recommendedName>
        <fullName evidence="4">DUF4157 domain-containing protein</fullName>
    </recommendedName>
</protein>
<dbReference type="AlphaFoldDB" id="A0A9E8SI97"/>
<evidence type="ECO:0008006" key="4">
    <source>
        <dbReference type="Google" id="ProtNLM"/>
    </source>
</evidence>
<organism evidence="2 3">
    <name type="scientific">Dyadobacter pollutisoli</name>
    <dbReference type="NCBI Taxonomy" id="2910158"/>
    <lineage>
        <taxon>Bacteria</taxon>
        <taxon>Pseudomonadati</taxon>
        <taxon>Bacteroidota</taxon>
        <taxon>Cytophagia</taxon>
        <taxon>Cytophagales</taxon>
        <taxon>Spirosomataceae</taxon>
        <taxon>Dyadobacter</taxon>
    </lineage>
</organism>
<keyword evidence="1" id="KW-0812">Transmembrane</keyword>
<reference evidence="2" key="1">
    <citation type="submission" date="2022-11" db="EMBL/GenBank/DDBJ databases">
        <title>Dyadobacter pollutisoli sp. nov., isolated from plastic dumped soil.</title>
        <authorList>
            <person name="Kim J.M."/>
            <person name="Kim K.R."/>
            <person name="Lee J.K."/>
            <person name="Hao L."/>
            <person name="Jeon C.O."/>
        </authorList>
    </citation>
    <scope>NUCLEOTIDE SEQUENCE</scope>
    <source>
        <strain evidence="2">U1</strain>
    </source>
</reference>
<gene>
    <name evidence="2" type="ORF">ON006_19560</name>
</gene>
<evidence type="ECO:0000256" key="1">
    <source>
        <dbReference type="SAM" id="Phobius"/>
    </source>
</evidence>
<dbReference type="Proteomes" id="UP001164653">
    <property type="component" value="Chromosome"/>
</dbReference>
<dbReference type="KEGG" id="dpf:ON006_19560"/>
<evidence type="ECO:0000313" key="2">
    <source>
        <dbReference type="EMBL" id="WAC09945.1"/>
    </source>
</evidence>
<name>A0A9E8SI97_9BACT</name>
<keyword evidence="3" id="KW-1185">Reference proteome</keyword>
<keyword evidence="1" id="KW-1133">Transmembrane helix</keyword>